<reference evidence="1 2" key="1">
    <citation type="submission" date="2016-11" db="EMBL/GenBank/DDBJ databases">
        <authorList>
            <person name="Jaros S."/>
            <person name="Januszkiewicz K."/>
            <person name="Wedrychowicz H."/>
        </authorList>
    </citation>
    <scope>NUCLEOTIDE SEQUENCE [LARGE SCALE GENOMIC DNA]</scope>
    <source>
        <strain evidence="1 2">DSM 15212</strain>
    </source>
</reference>
<name>A0A1M6TBM8_PARC5</name>
<gene>
    <name evidence="1" type="ORF">SAMN02745912_03632</name>
</gene>
<dbReference type="RefSeq" id="WP_242655904.1">
    <property type="nucleotide sequence ID" value="NZ_FRAG01000086.1"/>
</dbReference>
<dbReference type="STRING" id="1121301.SAMN02745912_03632"/>
<dbReference type="Proteomes" id="UP000184465">
    <property type="component" value="Unassembled WGS sequence"/>
</dbReference>
<evidence type="ECO:0000313" key="2">
    <source>
        <dbReference type="Proteomes" id="UP000184465"/>
    </source>
</evidence>
<accession>A0A1M6TBM8</accession>
<evidence type="ECO:0000313" key="1">
    <source>
        <dbReference type="EMBL" id="SHK54397.1"/>
    </source>
</evidence>
<organism evidence="1 2">
    <name type="scientific">Paramaledivibacter caminithermalis (strain DSM 15212 / CIP 107654 / DViRD3)</name>
    <name type="common">Clostridium caminithermale</name>
    <dbReference type="NCBI Taxonomy" id="1121301"/>
    <lineage>
        <taxon>Bacteria</taxon>
        <taxon>Bacillati</taxon>
        <taxon>Bacillota</taxon>
        <taxon>Clostridia</taxon>
        <taxon>Peptostreptococcales</taxon>
        <taxon>Caminicellaceae</taxon>
        <taxon>Paramaledivibacter</taxon>
    </lineage>
</organism>
<keyword evidence="2" id="KW-1185">Reference proteome</keyword>
<sequence>MNDIHFALAEELEKLAAVYRAKSQIKTDEISIQDINFVLSEKMKKGKISAIKAL</sequence>
<protein>
    <submittedName>
        <fullName evidence="1">Uncharacterized protein</fullName>
    </submittedName>
</protein>
<proteinExistence type="predicted"/>
<dbReference type="AlphaFoldDB" id="A0A1M6TBM8"/>
<dbReference type="EMBL" id="FRAG01000086">
    <property type="protein sequence ID" value="SHK54397.1"/>
    <property type="molecule type" value="Genomic_DNA"/>
</dbReference>